<dbReference type="InterPro" id="IPR009091">
    <property type="entry name" value="RCC1/BLIP-II"/>
</dbReference>
<dbReference type="Gene3D" id="2.130.10.30">
    <property type="entry name" value="Regulator of chromosome condensation 1/beta-lactamase-inhibitor protein II"/>
    <property type="match status" value="1"/>
</dbReference>
<protein>
    <submittedName>
        <fullName evidence="1">Uncharacterized protein</fullName>
    </submittedName>
</protein>
<dbReference type="SUPFAM" id="SSF50985">
    <property type="entry name" value="RCC1/BLIP-II"/>
    <property type="match status" value="1"/>
</dbReference>
<gene>
    <name evidence="1" type="ORF">KOY49_03855</name>
</gene>
<accession>A0A8F1MA65</accession>
<dbReference type="EMBL" id="CP076459">
    <property type="protein sequence ID" value="QWQ31284.1"/>
    <property type="molecule type" value="Genomic_DNA"/>
</dbReference>
<dbReference type="RefSeq" id="WP_232736079.1">
    <property type="nucleotide sequence ID" value="NZ_CP076459.1"/>
</dbReference>
<sequence length="78" mass="8280">MALRVDVGIAHSCALVDVAGTNKVYCWGDNEIGSVWWQIGDTFQYSFTPQPVNVGTNGLPASESVVSLLLGLTAVVQL</sequence>
<evidence type="ECO:0000313" key="2">
    <source>
        <dbReference type="Proteomes" id="UP000677117"/>
    </source>
</evidence>
<keyword evidence="2" id="KW-1185">Reference proteome</keyword>
<evidence type="ECO:0000313" key="1">
    <source>
        <dbReference type="EMBL" id="QWQ31284.1"/>
    </source>
</evidence>
<dbReference type="KEGG" id="mvl:KOY49_03855"/>
<dbReference type="Proteomes" id="UP000677117">
    <property type="component" value="Chromosome"/>
</dbReference>
<name>A0A8F1MA65_9BACT</name>
<proteinExistence type="predicted"/>
<reference evidence="1" key="1">
    <citation type="submission" date="2021-06" db="EMBL/GenBank/DDBJ databases">
        <title>An adapted protocol for Saccharibacteria cultivation: two new species join this phylum of Candidate Phyla Radiations.</title>
        <authorList>
            <person name="Ibrahim A."/>
            <person name="Maatouk M."/>
            <person name="Raoult D."/>
            <person name="Bittar F."/>
        </authorList>
    </citation>
    <scope>NUCLEOTIDE SEQUENCE</scope>
    <source>
        <strain evidence="1">IHU2</strain>
    </source>
</reference>
<organism evidence="1 2">
    <name type="scientific">Candidatus Minimicrobia vallesae</name>
    <dbReference type="NCBI Taxonomy" id="2841264"/>
    <lineage>
        <taxon>Bacteria</taxon>
        <taxon>Candidatus Saccharimonadota</taxon>
        <taxon>Candidatus Saccharimonadota incertae sedis</taxon>
        <taxon>Candidatus Minimicrobia</taxon>
    </lineage>
</organism>
<dbReference type="AlphaFoldDB" id="A0A8F1MA65"/>